<dbReference type="OrthoDB" id="282859at2"/>
<feature type="signal peptide" evidence="1">
    <location>
        <begin position="1"/>
        <end position="19"/>
    </location>
</feature>
<dbReference type="RefSeq" id="WP_136458378.1">
    <property type="nucleotide sequence ID" value="NZ_SRSF01000003.1"/>
</dbReference>
<evidence type="ECO:0000313" key="2">
    <source>
        <dbReference type="EMBL" id="THH39657.1"/>
    </source>
</evidence>
<dbReference type="EMBL" id="SRSF01000003">
    <property type="protein sequence ID" value="THH39657.1"/>
    <property type="molecule type" value="Genomic_DNA"/>
</dbReference>
<organism evidence="2 3">
    <name type="scientific">Neolewinella litorea</name>
    <dbReference type="NCBI Taxonomy" id="2562452"/>
    <lineage>
        <taxon>Bacteria</taxon>
        <taxon>Pseudomonadati</taxon>
        <taxon>Bacteroidota</taxon>
        <taxon>Saprospiria</taxon>
        <taxon>Saprospirales</taxon>
        <taxon>Lewinellaceae</taxon>
        <taxon>Neolewinella</taxon>
    </lineage>
</organism>
<dbReference type="Proteomes" id="UP000308528">
    <property type="component" value="Unassembled WGS sequence"/>
</dbReference>
<reference evidence="2 3" key="1">
    <citation type="submission" date="2019-04" db="EMBL/GenBank/DDBJ databases">
        <title>Lewinella litorea sp. nov., isolated from a marine sand.</title>
        <authorList>
            <person name="Yoon J.-H."/>
        </authorList>
    </citation>
    <scope>NUCLEOTIDE SEQUENCE [LARGE SCALE GENOMIC DNA]</scope>
    <source>
        <strain evidence="2 3">HSMS-39</strain>
    </source>
</reference>
<keyword evidence="1" id="KW-0732">Signal</keyword>
<evidence type="ECO:0008006" key="4">
    <source>
        <dbReference type="Google" id="ProtNLM"/>
    </source>
</evidence>
<protein>
    <recommendedName>
        <fullName evidence="4">DUF1571 domain-containing protein</fullName>
    </recommendedName>
</protein>
<name>A0A4S4NLA5_9BACT</name>
<dbReference type="InterPro" id="IPR045444">
    <property type="entry name" value="DUF6503"/>
</dbReference>
<evidence type="ECO:0000313" key="3">
    <source>
        <dbReference type="Proteomes" id="UP000308528"/>
    </source>
</evidence>
<dbReference type="AlphaFoldDB" id="A0A4S4NLA5"/>
<evidence type="ECO:0000256" key="1">
    <source>
        <dbReference type="SAM" id="SignalP"/>
    </source>
</evidence>
<keyword evidence="3" id="KW-1185">Reference proteome</keyword>
<dbReference type="Pfam" id="PF20113">
    <property type="entry name" value="DUF6503"/>
    <property type="match status" value="1"/>
</dbReference>
<feature type="chain" id="PRO_5020588473" description="DUF1571 domain-containing protein" evidence="1">
    <location>
        <begin position="20"/>
        <end position="289"/>
    </location>
</feature>
<comment type="caution">
    <text evidence="2">The sequence shown here is derived from an EMBL/GenBank/DDBJ whole genome shotgun (WGS) entry which is preliminary data.</text>
</comment>
<accession>A0A4S4NLA5</accession>
<gene>
    <name evidence="2" type="ORF">E4021_08550</name>
</gene>
<proteinExistence type="predicted"/>
<sequence>MHYLALLALLLLTACTTDTTGPKEETTTQPTTEPFADRIAAAYERLGTSAPAQQVLRAIEAHGGLEAWYANSPLYFHFNYQPLDDGSPRNTLAYNDYRNSRAVHLLATDTTQRYGFDGEQAWSMTGERVDGMSPRFWSLTPYYFVGLPFVLADEGIRFEALPAQEMDGTTYDMVKVTYDEGTGDADQDYYVLYLNPDTGQLDALRYIVSYPGYFPDGGQTPEKLMKITGKTKVDGITLPTGYDTHYWNEGNPGEKVTDIQVTDYAFRPELGDDFFAMPPEARVYNDLPK</sequence>